<organism evidence="1 2">
    <name type="scientific">Peptoanaerobacter stomatis</name>
    <dbReference type="NCBI Taxonomy" id="796937"/>
    <lineage>
        <taxon>Bacteria</taxon>
        <taxon>Bacillati</taxon>
        <taxon>Bacillota</taxon>
        <taxon>Clostridia</taxon>
        <taxon>Peptostreptococcales</taxon>
        <taxon>Filifactoraceae</taxon>
        <taxon>Peptoanaerobacter</taxon>
    </lineage>
</organism>
<sequence>MKRPGRNSFIGGIVALSLVLAGTGYAYWTDSLNVTTKATTGDFGVQFVDLGLYAQYGNETIQGGWSIVDGIGDPGYVDDHFFMRGASNYNIIAKPGSIDAYKDRAKGYNNIDFDAELVDKAPIKKKVGPYTQANTDASGKILLTINQMYPGYAQAFRSDIVNVGDIAAKLSDIKFEVKDLDGKDLGNLEDMIGVAVYIDREQYRPETIVDEPTFKLAELIGKDKTFNVGGVDFVRLSALKSADVQTALTNNEIKCAPATDQRLDIFIGVAMDPDAQGKYTTGIASNRNMDNDDALSQGKGIQLSMDLLWDQFNAGKDAGTGNILIEQNAK</sequence>
<dbReference type="EMBL" id="AFZE01000045">
    <property type="protein sequence ID" value="EHL13174.1"/>
    <property type="molecule type" value="Genomic_DNA"/>
</dbReference>
<evidence type="ECO:0000313" key="2">
    <source>
        <dbReference type="Proteomes" id="UP000006437"/>
    </source>
</evidence>
<dbReference type="Proteomes" id="UP000006437">
    <property type="component" value="Unassembled WGS sequence"/>
</dbReference>
<comment type="caution">
    <text evidence="1">The sequence shown here is derived from an EMBL/GenBank/DDBJ whole genome shotgun (WGS) entry which is preliminary data.</text>
</comment>
<dbReference type="HOGENOM" id="CLU_052804_0_0_9"/>
<reference evidence="1 2" key="1">
    <citation type="submission" date="2011-08" db="EMBL/GenBank/DDBJ databases">
        <title>The Genome Sequence of Eubacteriaceae bacterium ACC19a.</title>
        <authorList>
            <consortium name="The Broad Institute Genome Sequencing Platform"/>
            <person name="Earl A."/>
            <person name="Ward D."/>
            <person name="Feldgarden M."/>
            <person name="Gevers D."/>
            <person name="Sizova M."/>
            <person name="Hazen A."/>
            <person name="Epstein S."/>
            <person name="Young S.K."/>
            <person name="Zeng Q."/>
            <person name="Gargeya S."/>
            <person name="Fitzgerald M."/>
            <person name="Haas B."/>
            <person name="Abouelleil A."/>
            <person name="Alvarado L."/>
            <person name="Arachchi H.M."/>
            <person name="Berlin A."/>
            <person name="Brown A."/>
            <person name="Chapman S.B."/>
            <person name="Chen Z."/>
            <person name="Dunbar C."/>
            <person name="Freedman E."/>
            <person name="Gearin G."/>
            <person name="Gellesch M."/>
            <person name="Goldberg J."/>
            <person name="Griggs A."/>
            <person name="Gujja S."/>
            <person name="Heiman D."/>
            <person name="Howarth C."/>
            <person name="Larson L."/>
            <person name="Lui A."/>
            <person name="MacDonald P.J.P."/>
            <person name="Montmayeur A."/>
            <person name="Murphy C."/>
            <person name="Neiman D."/>
            <person name="Pearson M."/>
            <person name="Priest M."/>
            <person name="Roberts A."/>
            <person name="Saif S."/>
            <person name="Shea T."/>
            <person name="Shenoy N."/>
            <person name="Sisk P."/>
            <person name="Stolte C."/>
            <person name="Sykes S."/>
            <person name="Wortman J."/>
            <person name="Nusbaum C."/>
            <person name="Birren B."/>
        </authorList>
    </citation>
    <scope>NUCLEOTIDE SEQUENCE [LARGE SCALE GENOMIC DNA]</scope>
    <source>
        <strain evidence="1 2">ACC19a</strain>
    </source>
</reference>
<dbReference type="RefSeq" id="WP_009524711.1">
    <property type="nucleotide sequence ID" value="NZ_JH414547.1"/>
</dbReference>
<dbReference type="AlphaFoldDB" id="G9X251"/>
<gene>
    <name evidence="1" type="ORF">HMPREF9629_00474</name>
</gene>
<name>G9X251_9FIRM</name>
<proteinExistence type="predicted"/>
<evidence type="ECO:0008006" key="3">
    <source>
        <dbReference type="Google" id="ProtNLM"/>
    </source>
</evidence>
<dbReference type="PATRIC" id="fig|796937.3.peg.1698"/>
<evidence type="ECO:0000313" key="1">
    <source>
        <dbReference type="EMBL" id="EHL13174.1"/>
    </source>
</evidence>
<protein>
    <recommendedName>
        <fullName evidence="3">SipW-cognate class signal peptide</fullName>
    </recommendedName>
</protein>
<dbReference type="BioCyc" id="EBAC796937-HMP:GMGH-475-MONOMER"/>
<accession>G9X251</accession>